<name>A0A644WZ17_9ZZZZ</name>
<reference evidence="1" key="1">
    <citation type="submission" date="2019-08" db="EMBL/GenBank/DDBJ databases">
        <authorList>
            <person name="Kucharzyk K."/>
            <person name="Murdoch R.W."/>
            <person name="Higgins S."/>
            <person name="Loffler F."/>
        </authorList>
    </citation>
    <scope>NUCLEOTIDE SEQUENCE</scope>
</reference>
<sequence>MGRVFLDLLDKAEKKGVKLVFGLEAQGHIPTIEAIISRYNSRGNTDPFSNEDSVDMIYSRYVWEEIGKAIGWDPLAAALHYFQYLDEKRSHETSSK</sequence>
<accession>A0A644WZ17</accession>
<comment type="caution">
    <text evidence="1">The sequence shown here is derived from an EMBL/GenBank/DDBJ whole genome shotgun (WGS) entry which is preliminary data.</text>
</comment>
<protein>
    <submittedName>
        <fullName evidence="1">Uncharacterized protein</fullName>
    </submittedName>
</protein>
<evidence type="ECO:0000313" key="1">
    <source>
        <dbReference type="EMBL" id="MPM08718.1"/>
    </source>
</evidence>
<dbReference type="AlphaFoldDB" id="A0A644WZ17"/>
<proteinExistence type="predicted"/>
<gene>
    <name evidence="1" type="ORF">SDC9_55032</name>
</gene>
<organism evidence="1">
    <name type="scientific">bioreactor metagenome</name>
    <dbReference type="NCBI Taxonomy" id="1076179"/>
    <lineage>
        <taxon>unclassified sequences</taxon>
        <taxon>metagenomes</taxon>
        <taxon>ecological metagenomes</taxon>
    </lineage>
</organism>
<dbReference type="EMBL" id="VSSQ01001483">
    <property type="protein sequence ID" value="MPM08718.1"/>
    <property type="molecule type" value="Genomic_DNA"/>
</dbReference>